<organism evidence="13 14">
    <name type="scientific">Atlantisia rogersi</name>
    <name type="common">Inaccessible Island rail</name>
    <dbReference type="NCBI Taxonomy" id="2478892"/>
    <lineage>
        <taxon>Eukaryota</taxon>
        <taxon>Metazoa</taxon>
        <taxon>Chordata</taxon>
        <taxon>Craniata</taxon>
        <taxon>Vertebrata</taxon>
        <taxon>Euteleostomi</taxon>
        <taxon>Archelosauria</taxon>
        <taxon>Archosauria</taxon>
        <taxon>Dinosauria</taxon>
        <taxon>Saurischia</taxon>
        <taxon>Theropoda</taxon>
        <taxon>Coelurosauria</taxon>
        <taxon>Aves</taxon>
        <taxon>Neognathae</taxon>
        <taxon>Neoaves</taxon>
        <taxon>Gruiformes</taxon>
        <taxon>Rallidae</taxon>
        <taxon>Atlantisia</taxon>
    </lineage>
</organism>
<evidence type="ECO:0000259" key="12">
    <source>
        <dbReference type="PROSITE" id="PS50268"/>
    </source>
</evidence>
<evidence type="ECO:0000256" key="4">
    <source>
        <dbReference type="ARBA" id="ARBA00022729"/>
    </source>
</evidence>
<dbReference type="Gene3D" id="2.60.40.60">
    <property type="entry name" value="Cadherins"/>
    <property type="match status" value="4"/>
</dbReference>
<dbReference type="InterPro" id="IPR050174">
    <property type="entry name" value="Protocadherin/Cadherin-CA"/>
</dbReference>
<feature type="domain" description="Cadherin" evidence="12">
    <location>
        <begin position="231"/>
        <end position="335"/>
    </location>
</feature>
<dbReference type="FunFam" id="2.60.40.60:FF:000007">
    <property type="entry name" value="Protocadherin alpha 2"/>
    <property type="match status" value="1"/>
</dbReference>
<feature type="domain" description="Cadherin" evidence="12">
    <location>
        <begin position="126"/>
        <end position="230"/>
    </location>
</feature>
<feature type="non-terminal residue" evidence="13">
    <location>
        <position position="474"/>
    </location>
</feature>
<comment type="caution">
    <text evidence="13">The sequence shown here is derived from an EMBL/GenBank/DDBJ whole genome shotgun (WGS) entry which is preliminary data.</text>
</comment>
<evidence type="ECO:0000256" key="3">
    <source>
        <dbReference type="ARBA" id="ARBA00022692"/>
    </source>
</evidence>
<dbReference type="FunFam" id="2.60.40.60:FF:000002">
    <property type="entry name" value="Protocadherin alpha 2"/>
    <property type="match status" value="1"/>
</dbReference>
<keyword evidence="14" id="KW-1185">Reference proteome</keyword>
<dbReference type="PANTHER" id="PTHR24028:SF118">
    <property type="entry name" value="PROTOCADHERIN BETA-1"/>
    <property type="match status" value="1"/>
</dbReference>
<dbReference type="FunFam" id="2.60.40.60:FF:000003">
    <property type="entry name" value="Protocadherin alpha 2"/>
    <property type="match status" value="1"/>
</dbReference>
<evidence type="ECO:0000256" key="6">
    <source>
        <dbReference type="ARBA" id="ARBA00022837"/>
    </source>
</evidence>
<accession>A0A7L3W2C8</accession>
<feature type="domain" description="Cadherin" evidence="12">
    <location>
        <begin position="336"/>
        <end position="445"/>
    </location>
</feature>
<dbReference type="SUPFAM" id="SSF49313">
    <property type="entry name" value="Cadherin-like"/>
    <property type="match status" value="4"/>
</dbReference>
<dbReference type="OrthoDB" id="9071062at2759"/>
<reference evidence="13 14" key="1">
    <citation type="submission" date="2019-09" db="EMBL/GenBank/DDBJ databases">
        <title>Bird 10,000 Genomes (B10K) Project - Family phase.</title>
        <authorList>
            <person name="Zhang G."/>
        </authorList>
    </citation>
    <scope>NUCLEOTIDE SEQUENCE [LARGE SCALE GENOMIC DNA]</scope>
    <source>
        <strain evidence="13">OUT-0055</strain>
        <tissue evidence="13">Blood</tissue>
    </source>
</reference>
<evidence type="ECO:0000313" key="13">
    <source>
        <dbReference type="EMBL" id="NXV70842.1"/>
    </source>
</evidence>
<keyword evidence="3" id="KW-0812">Transmembrane</keyword>
<name>A0A7L3W2C8_9GRUI</name>
<feature type="non-terminal residue" evidence="13">
    <location>
        <position position="1"/>
    </location>
</feature>
<dbReference type="InterPro" id="IPR020894">
    <property type="entry name" value="Cadherin_CS"/>
</dbReference>
<sequence>VEVAVEDINDHSPVFPEERITFRIPETSNPGSRFPLEGARDLDIGSNSIQAYSISPENEYFSVSFGSQNDDDNFVELVLEKALDREEHAELGFSLIAVDGGSPPRSGTTQIHIVILDANDNAPVFTQKLYIGQVLEDAPEGSVVLRVVATDLDAGSNGDVSYQFSQAGSQSPSAFVLDPVNGEIKLAKPLDFEAAETHELSVRATDGGGLSAICKVLVEVLDVNDNAPELVVSSFSSPLPENAPPGSVVALFTVRDRDAGANGKITCALEDQLSFSLRPAYKKYYELVTVRALDREQVARYVLAVTAADAGSPALTTTQTFTVDISDVNDNAPVFNQTSYTMYVHENNVPTVLVGAVSASDADVGPNAKVTYSLLPSLPAERPPCSCISVNSENGHVFVLRPLDYEHVRQIEVSVSASDAGSPRLSTNVTVRLVVVDENDNSPLVLHPAQDSSPVSSELVPISAEAGYLVTKVV</sequence>
<dbReference type="AlphaFoldDB" id="A0A7L3W2C8"/>
<feature type="domain" description="Cadherin" evidence="12">
    <location>
        <begin position="16"/>
        <end position="125"/>
    </location>
</feature>
<proteinExistence type="predicted"/>
<protein>
    <submittedName>
        <fullName evidence="13">PCDBF protein</fullName>
    </submittedName>
</protein>
<keyword evidence="5" id="KW-0677">Repeat</keyword>
<gene>
    <name evidence="13" type="primary">Pcdhb15</name>
    <name evidence="13" type="ORF">ATLROG_R10658</name>
</gene>
<dbReference type="GO" id="GO:0005509">
    <property type="term" value="F:calcium ion binding"/>
    <property type="evidence" value="ECO:0007669"/>
    <property type="project" value="UniProtKB-UniRule"/>
</dbReference>
<dbReference type="SMART" id="SM00112">
    <property type="entry name" value="CA"/>
    <property type="match status" value="4"/>
</dbReference>
<keyword evidence="2" id="KW-1003">Cell membrane</keyword>
<dbReference type="CDD" id="cd11304">
    <property type="entry name" value="Cadherin_repeat"/>
    <property type="match status" value="4"/>
</dbReference>
<comment type="subcellular location">
    <subcellularLocation>
        <location evidence="1">Cell membrane</location>
        <topology evidence="1">Single-pass type I membrane protein</topology>
    </subcellularLocation>
</comment>
<dbReference type="PRINTS" id="PR00205">
    <property type="entry name" value="CADHERIN"/>
</dbReference>
<keyword evidence="9" id="KW-0472">Membrane</keyword>
<dbReference type="GO" id="GO:0005886">
    <property type="term" value="C:plasma membrane"/>
    <property type="evidence" value="ECO:0007669"/>
    <property type="project" value="UniProtKB-SubCell"/>
</dbReference>
<keyword evidence="8" id="KW-1133">Transmembrane helix</keyword>
<dbReference type="FunFam" id="2.60.40.60:FF:000001">
    <property type="entry name" value="Protocadherin alpha 2"/>
    <property type="match status" value="1"/>
</dbReference>
<keyword evidence="10" id="KW-0325">Glycoprotein</keyword>
<dbReference type="Proteomes" id="UP000518911">
    <property type="component" value="Unassembled WGS sequence"/>
</dbReference>
<evidence type="ECO:0000256" key="11">
    <source>
        <dbReference type="PROSITE-ProRule" id="PRU00043"/>
    </source>
</evidence>
<evidence type="ECO:0000256" key="7">
    <source>
        <dbReference type="ARBA" id="ARBA00022889"/>
    </source>
</evidence>
<evidence type="ECO:0000256" key="10">
    <source>
        <dbReference type="ARBA" id="ARBA00023180"/>
    </source>
</evidence>
<evidence type="ECO:0000256" key="5">
    <source>
        <dbReference type="ARBA" id="ARBA00022737"/>
    </source>
</evidence>
<dbReference type="InterPro" id="IPR015919">
    <property type="entry name" value="Cadherin-like_sf"/>
</dbReference>
<evidence type="ECO:0000256" key="1">
    <source>
        <dbReference type="ARBA" id="ARBA00004251"/>
    </source>
</evidence>
<keyword evidence="6 11" id="KW-0106">Calcium</keyword>
<evidence type="ECO:0000256" key="8">
    <source>
        <dbReference type="ARBA" id="ARBA00022989"/>
    </source>
</evidence>
<dbReference type="EMBL" id="VZUJ01009711">
    <property type="protein sequence ID" value="NXV70842.1"/>
    <property type="molecule type" value="Genomic_DNA"/>
</dbReference>
<dbReference type="PANTHER" id="PTHR24028">
    <property type="entry name" value="CADHERIN-87A"/>
    <property type="match status" value="1"/>
</dbReference>
<evidence type="ECO:0000256" key="2">
    <source>
        <dbReference type="ARBA" id="ARBA00022475"/>
    </source>
</evidence>
<dbReference type="PROSITE" id="PS00232">
    <property type="entry name" value="CADHERIN_1"/>
    <property type="match status" value="3"/>
</dbReference>
<evidence type="ECO:0000313" key="14">
    <source>
        <dbReference type="Proteomes" id="UP000518911"/>
    </source>
</evidence>
<evidence type="ECO:0000256" key="9">
    <source>
        <dbReference type="ARBA" id="ARBA00023136"/>
    </source>
</evidence>
<dbReference type="GO" id="GO:0007156">
    <property type="term" value="P:homophilic cell adhesion via plasma membrane adhesion molecules"/>
    <property type="evidence" value="ECO:0007669"/>
    <property type="project" value="InterPro"/>
</dbReference>
<dbReference type="Pfam" id="PF00028">
    <property type="entry name" value="Cadherin"/>
    <property type="match status" value="4"/>
</dbReference>
<keyword evidence="4" id="KW-0732">Signal</keyword>
<dbReference type="InterPro" id="IPR002126">
    <property type="entry name" value="Cadherin-like_dom"/>
</dbReference>
<dbReference type="PROSITE" id="PS50268">
    <property type="entry name" value="CADHERIN_2"/>
    <property type="match status" value="4"/>
</dbReference>
<keyword evidence="7" id="KW-0130">Cell adhesion</keyword>